<accession>A0A850LM31</accession>
<comment type="caution">
    <text evidence="3">The sequence shown here is derived from an EMBL/GenBank/DDBJ whole genome shotgun (WGS) entry which is preliminary data.</text>
</comment>
<reference evidence="3 4" key="1">
    <citation type="journal article" date="2020" name="Proc. Natl. Acad. Sci. U.S.A.">
        <title>Ecological drivers of bacterial community assembly in synthetic phycospheres.</title>
        <authorList>
            <person name="Fu H."/>
            <person name="Uchimiya M."/>
            <person name="Gore J."/>
            <person name="Moran M.A."/>
        </authorList>
    </citation>
    <scope>NUCLEOTIDE SEQUENCE [LARGE SCALE GENOMIC DNA]</scope>
    <source>
        <strain evidence="3">HF-Din03</strain>
    </source>
</reference>
<keyword evidence="2" id="KW-0964">Secreted</keyword>
<dbReference type="PROSITE" id="PS00330">
    <property type="entry name" value="HEMOLYSIN_CALCIUM"/>
    <property type="match status" value="1"/>
</dbReference>
<evidence type="ECO:0000256" key="2">
    <source>
        <dbReference type="ARBA" id="ARBA00022525"/>
    </source>
</evidence>
<dbReference type="EMBL" id="JABXIY010000048">
    <property type="protein sequence ID" value="NVK98535.1"/>
    <property type="molecule type" value="Genomic_DNA"/>
</dbReference>
<dbReference type="InterPro" id="IPR011049">
    <property type="entry name" value="Serralysin-like_metalloprot_C"/>
</dbReference>
<dbReference type="Gene3D" id="2.150.10.10">
    <property type="entry name" value="Serralysin-like metalloprotease, C-terminal"/>
    <property type="match status" value="4"/>
</dbReference>
<evidence type="ECO:0008006" key="5">
    <source>
        <dbReference type="Google" id="ProtNLM"/>
    </source>
</evidence>
<dbReference type="AlphaFoldDB" id="A0A850LM31"/>
<dbReference type="PANTHER" id="PTHR38340">
    <property type="entry name" value="S-LAYER PROTEIN"/>
    <property type="match status" value="1"/>
</dbReference>
<dbReference type="GO" id="GO:0005576">
    <property type="term" value="C:extracellular region"/>
    <property type="evidence" value="ECO:0007669"/>
    <property type="project" value="UniProtKB-SubCell"/>
</dbReference>
<proteinExistence type="predicted"/>
<comment type="subcellular location">
    <subcellularLocation>
        <location evidence="1">Secreted</location>
    </subcellularLocation>
</comment>
<name>A0A850LM31_9RHOB</name>
<dbReference type="InterPro" id="IPR001343">
    <property type="entry name" value="Hemolysn_Ca-bd"/>
</dbReference>
<dbReference type="Proteomes" id="UP000565723">
    <property type="component" value="Unassembled WGS sequence"/>
</dbReference>
<gene>
    <name evidence="3" type="ORF">HW564_16540</name>
</gene>
<dbReference type="PRINTS" id="PR00313">
    <property type="entry name" value="CABNDNGRPT"/>
</dbReference>
<organism evidence="3 4">
    <name type="scientific">Ruegeria pomeroyi</name>
    <dbReference type="NCBI Taxonomy" id="89184"/>
    <lineage>
        <taxon>Bacteria</taxon>
        <taxon>Pseudomonadati</taxon>
        <taxon>Pseudomonadota</taxon>
        <taxon>Alphaproteobacteria</taxon>
        <taxon>Rhodobacterales</taxon>
        <taxon>Roseobacteraceae</taxon>
        <taxon>Ruegeria</taxon>
    </lineage>
</organism>
<evidence type="ECO:0000313" key="3">
    <source>
        <dbReference type="EMBL" id="NVK98535.1"/>
    </source>
</evidence>
<dbReference type="GO" id="GO:0005509">
    <property type="term" value="F:calcium ion binding"/>
    <property type="evidence" value="ECO:0007669"/>
    <property type="project" value="InterPro"/>
</dbReference>
<dbReference type="Pfam" id="PF00353">
    <property type="entry name" value="HemolysinCabind"/>
    <property type="match status" value="4"/>
</dbReference>
<dbReference type="InterPro" id="IPR050557">
    <property type="entry name" value="RTX_toxin/Mannuronan_C5-epim"/>
</dbReference>
<dbReference type="PANTHER" id="PTHR38340:SF1">
    <property type="entry name" value="S-LAYER PROTEIN"/>
    <property type="match status" value="1"/>
</dbReference>
<dbReference type="InterPro" id="IPR018511">
    <property type="entry name" value="Hemolysin-typ_Ca-bd_CS"/>
</dbReference>
<dbReference type="RefSeq" id="WP_044027809.1">
    <property type="nucleotide sequence ID" value="NZ_CP076685.1"/>
</dbReference>
<evidence type="ECO:0000313" key="4">
    <source>
        <dbReference type="Proteomes" id="UP000565723"/>
    </source>
</evidence>
<dbReference type="SUPFAM" id="SSF51120">
    <property type="entry name" value="beta-Roll"/>
    <property type="match status" value="2"/>
</dbReference>
<protein>
    <recommendedName>
        <fullName evidence="5">Type I secretion target repeat protein</fullName>
    </recommendedName>
</protein>
<sequence length="721" mass="76353">MEMPTLTELNSEYSVVSSGLAQSGPQNAALSDGRQVVTWQTRTGLLYFKIVDSEGKSTGSSTLVSTIVGPNSPSDVKTLSDGSFIVVYTEQISSNNSEIRATRYSDTGQKIGTEMNLMTDAREILFAPTVTSLSDGGFAVLSGGYSSSDSDHSTFVRAFDIDGTPRGPMAQLDLTTAGKQVFPEAVGVENGGLVAVWTSGTGDGSGTSVKMRLVDGNGVPQGREIQVNQYTPSDQQEPAIARLDDGSVIVVWHSKGQDGSEGSIIARHFSAQGVPQGNEFIVNVTRAGEQTLPTVVALNEGGFVVAWTNLTSRPDTMARQYDYNLRPVTGEIKLSQGSLSRDIGPELSALSNGGVGFVWMDISVVASLPTLGVEVRTTHPSDFNPTEGNDLLSGDAGNNRIFARDGDDWVSPGIGSDTVDGGAGNDMVSFIDHRQAVRVDLSEGRVTSGRDINHLSNVENVTGSSFADYIVGDDGDNRLRGAGSYDWFIGSDGADFYDGGSGRDMVSYVSSSGAVQVDLTRGRGQGGMAEGDRYQSIERVTGSSFEDHLTGDAGDNDLRGLGSYDWFVGTAGRDRYDGGSGLDMISYASSSAAVSVDLSQGRGTRGDAAKDSYVSVERVTGSSHDDVLIGDDGRNVLRGLYGEDTLLGNAGVDRLHGGASDDFLDGGAGWDFAIFDGNRDDYNVTRQGERTLVERVSPGNEGIDTLVNIEVIQFQDDFLYL</sequence>
<evidence type="ECO:0000256" key="1">
    <source>
        <dbReference type="ARBA" id="ARBA00004613"/>
    </source>
</evidence>